<dbReference type="RefSeq" id="XP_007924679.1">
    <property type="nucleotide sequence ID" value="XM_007926488.1"/>
</dbReference>
<organism evidence="2 3">
    <name type="scientific">Pseudocercospora fijiensis (strain CIRAD86)</name>
    <name type="common">Black leaf streak disease fungus</name>
    <name type="synonym">Mycosphaerella fijiensis</name>
    <dbReference type="NCBI Taxonomy" id="383855"/>
    <lineage>
        <taxon>Eukaryota</taxon>
        <taxon>Fungi</taxon>
        <taxon>Dikarya</taxon>
        <taxon>Ascomycota</taxon>
        <taxon>Pezizomycotina</taxon>
        <taxon>Dothideomycetes</taxon>
        <taxon>Dothideomycetidae</taxon>
        <taxon>Mycosphaerellales</taxon>
        <taxon>Mycosphaerellaceae</taxon>
        <taxon>Pseudocercospora</taxon>
    </lineage>
</organism>
<dbReference type="AlphaFoldDB" id="M2Z2I3"/>
<dbReference type="HOGENOM" id="CLU_794828_0_0_1"/>
<keyword evidence="3" id="KW-1185">Reference proteome</keyword>
<dbReference type="Proteomes" id="UP000016932">
    <property type="component" value="Unassembled WGS sequence"/>
</dbReference>
<feature type="region of interest" description="Disordered" evidence="1">
    <location>
        <begin position="42"/>
        <end position="75"/>
    </location>
</feature>
<dbReference type="EMBL" id="KB446557">
    <property type="protein sequence ID" value="EME84055.1"/>
    <property type="molecule type" value="Genomic_DNA"/>
</dbReference>
<gene>
    <name evidence="2" type="ORF">MYCFIDRAFT_173111</name>
</gene>
<protein>
    <submittedName>
        <fullName evidence="2">Uncharacterized protein</fullName>
    </submittedName>
</protein>
<dbReference type="VEuPathDB" id="FungiDB:MYCFIDRAFT_173111"/>
<evidence type="ECO:0000313" key="3">
    <source>
        <dbReference type="Proteomes" id="UP000016932"/>
    </source>
</evidence>
<dbReference type="KEGG" id="pfj:MYCFIDRAFT_173111"/>
<evidence type="ECO:0000313" key="2">
    <source>
        <dbReference type="EMBL" id="EME84055.1"/>
    </source>
</evidence>
<sequence length="349" mass="38604">MSPDAEERSDKMATAEGRHACFCSDAAAKRWIYYDGGDRVPTGSSPLPGVSGPEGGSGPAQPAASSAVKRREQAVQQAHPLAVAVQQIVATHAGSSKKSSSCTTTIGTASRPRSRLDGFPLRRTFAFAFVACRARATGTVIIKVSWDECNNTRTGCILHEEVRQRTSTINVFPRMLVIGDVQSSEIQPLDNVQRGETRSHVSGTGQPFRGAVSKREKSKSVRAKYSVFAHRKAINFPPFWASKGLGQLKTRLRYAVQLRKYPAGQRPTVVLSSSLTTVCERPNKESSWLMQLRPLQRQLLSIYQLRQDTIMLIWRSDRAKHALQPYLMMTVFAARSSDIIPLSRLRYLS</sequence>
<dbReference type="GeneID" id="19332919"/>
<reference evidence="2 3" key="1">
    <citation type="journal article" date="2012" name="PLoS Pathog.">
        <title>Diverse lifestyles and strategies of plant pathogenesis encoded in the genomes of eighteen Dothideomycetes fungi.</title>
        <authorList>
            <person name="Ohm R.A."/>
            <person name="Feau N."/>
            <person name="Henrissat B."/>
            <person name="Schoch C.L."/>
            <person name="Horwitz B.A."/>
            <person name="Barry K.W."/>
            <person name="Condon B.J."/>
            <person name="Copeland A.C."/>
            <person name="Dhillon B."/>
            <person name="Glaser F."/>
            <person name="Hesse C.N."/>
            <person name="Kosti I."/>
            <person name="LaButti K."/>
            <person name="Lindquist E.A."/>
            <person name="Lucas S."/>
            <person name="Salamov A.A."/>
            <person name="Bradshaw R.E."/>
            <person name="Ciuffetti L."/>
            <person name="Hamelin R.C."/>
            <person name="Kema G.H.J."/>
            <person name="Lawrence C."/>
            <person name="Scott J.A."/>
            <person name="Spatafora J.W."/>
            <person name="Turgeon B.G."/>
            <person name="de Wit P.J.G.M."/>
            <person name="Zhong S."/>
            <person name="Goodwin S.B."/>
            <person name="Grigoriev I.V."/>
        </authorList>
    </citation>
    <scope>NUCLEOTIDE SEQUENCE [LARGE SCALE GENOMIC DNA]</scope>
    <source>
        <strain evidence="2 3">CIRAD86</strain>
    </source>
</reference>
<name>M2Z2I3_PSEFD</name>
<proteinExistence type="predicted"/>
<accession>M2Z2I3</accession>
<feature type="region of interest" description="Disordered" evidence="1">
    <location>
        <begin position="190"/>
        <end position="215"/>
    </location>
</feature>
<evidence type="ECO:0000256" key="1">
    <source>
        <dbReference type="SAM" id="MobiDB-lite"/>
    </source>
</evidence>